<dbReference type="PANTHER" id="PTHR12835">
    <property type="entry name" value="BIOTIN PROTEIN LIGASE"/>
    <property type="match status" value="1"/>
</dbReference>
<accession>A0ABW3BMC8</accession>
<organism evidence="2 3">
    <name type="scientific">Streptomonospora algeriensis</name>
    <dbReference type="NCBI Taxonomy" id="995084"/>
    <lineage>
        <taxon>Bacteria</taxon>
        <taxon>Bacillati</taxon>
        <taxon>Actinomycetota</taxon>
        <taxon>Actinomycetes</taxon>
        <taxon>Streptosporangiales</taxon>
        <taxon>Nocardiopsidaceae</taxon>
        <taxon>Streptomonospora</taxon>
    </lineage>
</organism>
<evidence type="ECO:0000259" key="1">
    <source>
        <dbReference type="Pfam" id="PF03099"/>
    </source>
</evidence>
<reference evidence="3" key="1">
    <citation type="journal article" date="2019" name="Int. J. Syst. Evol. Microbiol.">
        <title>The Global Catalogue of Microorganisms (GCM) 10K type strain sequencing project: providing services to taxonomists for standard genome sequencing and annotation.</title>
        <authorList>
            <consortium name="The Broad Institute Genomics Platform"/>
            <consortium name="The Broad Institute Genome Sequencing Center for Infectious Disease"/>
            <person name="Wu L."/>
            <person name="Ma J."/>
        </authorList>
    </citation>
    <scope>NUCLEOTIDE SEQUENCE [LARGE SCALE GENOMIC DNA]</scope>
    <source>
        <strain evidence="3">CCUG 63369</strain>
    </source>
</reference>
<proteinExistence type="predicted"/>
<feature type="non-terminal residue" evidence="2">
    <location>
        <position position="1"/>
    </location>
</feature>
<sequence length="319" mass="33576">HQTAGRGRLDRGFAAPPRAALTLSVLVRPAAAPTRLGWLPLLMGAAAVRALRNATQVPVVLKWPNDLLARGSELKLAGILSEAAFPGDPTAGGGDSEGGGTGVVIGIGLNVSQRRDELPVETAASLALCGAPGADRQAVLTPLGWWLWFALLAWSGVRPLTRTELMAEDAEVLIERAADGDPFGERELRQWIEARGPAAALPELVEVYRRSDDCVHRALVNGVTSGYALQARTCYEALRADPAFGGRARSWLFDAGFAKHDALEPQDRLGPLLDGLAASLRAGTYGRAQEDHGADALGGIPEQRLPAVFDAAAGSGHPE</sequence>
<gene>
    <name evidence="2" type="ORF">ACFQZU_22025</name>
</gene>
<dbReference type="PANTHER" id="PTHR12835:SF5">
    <property type="entry name" value="BIOTIN--PROTEIN LIGASE"/>
    <property type="match status" value="1"/>
</dbReference>
<dbReference type="GO" id="GO:0016874">
    <property type="term" value="F:ligase activity"/>
    <property type="evidence" value="ECO:0007669"/>
    <property type="project" value="UniProtKB-KW"/>
</dbReference>
<dbReference type="InterPro" id="IPR045864">
    <property type="entry name" value="aa-tRNA-synth_II/BPL/LPL"/>
</dbReference>
<dbReference type="Gene3D" id="3.30.930.10">
    <property type="entry name" value="Bira Bifunctional Protein, Domain 2"/>
    <property type="match status" value="1"/>
</dbReference>
<dbReference type="EMBL" id="JBHTHR010001256">
    <property type="protein sequence ID" value="MFD0803976.1"/>
    <property type="molecule type" value="Genomic_DNA"/>
</dbReference>
<comment type="caution">
    <text evidence="2">The sequence shown here is derived from an EMBL/GenBank/DDBJ whole genome shotgun (WGS) entry which is preliminary data.</text>
</comment>
<keyword evidence="3" id="KW-1185">Reference proteome</keyword>
<dbReference type="InterPro" id="IPR004143">
    <property type="entry name" value="BPL_LPL_catalytic"/>
</dbReference>
<protein>
    <submittedName>
        <fullName evidence="2">Biotin--[acetyl-CoA-carboxylase] ligase</fullName>
    </submittedName>
</protein>
<evidence type="ECO:0000313" key="2">
    <source>
        <dbReference type="EMBL" id="MFD0803976.1"/>
    </source>
</evidence>
<evidence type="ECO:0000313" key="3">
    <source>
        <dbReference type="Proteomes" id="UP001596956"/>
    </source>
</evidence>
<keyword evidence="2" id="KW-0436">Ligase</keyword>
<dbReference type="SUPFAM" id="SSF55681">
    <property type="entry name" value="Class II aaRS and biotin synthetases"/>
    <property type="match status" value="1"/>
</dbReference>
<dbReference type="Proteomes" id="UP001596956">
    <property type="component" value="Unassembled WGS sequence"/>
</dbReference>
<feature type="non-terminal residue" evidence="2">
    <location>
        <position position="319"/>
    </location>
</feature>
<name>A0ABW3BMC8_9ACTN</name>
<dbReference type="Pfam" id="PF03099">
    <property type="entry name" value="BPL_LplA_LipB"/>
    <property type="match status" value="1"/>
</dbReference>
<feature type="domain" description="BPL/LPL catalytic" evidence="1">
    <location>
        <begin position="2"/>
        <end position="84"/>
    </location>
</feature>